<accession>A0A1G9RD91</accession>
<sequence>MPAEPQGVSGPLRPDASAPLLRLALPMENRSIAQDIRNTGFALRDWLGPYYMLGGAVAFGIAMLTLLDPSGWLVRGVGAALLTVTLLAWARHFHLHWRQPAPPLVQPEMQGTDENGSVSPHGVLLAITLFFLCGIVISEAFMAHQRSAPARATGAAAPAEADEAAGAIQVQSLADVTARTAALSRPNAAQPAAEAAQAGPTSASAAAMVRAAPRPEPGPAPVAAPAQTQAAVAVGVPLAQASVAPPRRQAAQPPRADAAPAASSAPAPAGSALTAQQRARCTELLSRFSLGETLQPSDRHYLGTTCH</sequence>
<feature type="region of interest" description="Disordered" evidence="1">
    <location>
        <begin position="185"/>
        <end position="226"/>
    </location>
</feature>
<dbReference type="AlphaFoldDB" id="A0A1G9RD91"/>
<dbReference type="Proteomes" id="UP000198552">
    <property type="component" value="Unassembled WGS sequence"/>
</dbReference>
<keyword evidence="2" id="KW-1133">Transmembrane helix</keyword>
<feature type="compositionally biased region" description="Low complexity" evidence="1">
    <location>
        <begin position="188"/>
        <end position="212"/>
    </location>
</feature>
<dbReference type="STRING" id="1527607.SAMN05428957_103200"/>
<reference evidence="4" key="1">
    <citation type="submission" date="2016-10" db="EMBL/GenBank/DDBJ databases">
        <authorList>
            <person name="Varghese N."/>
            <person name="Submissions S."/>
        </authorList>
    </citation>
    <scope>NUCLEOTIDE SEQUENCE [LARGE SCALE GENOMIC DNA]</scope>
    <source>
        <strain evidence="4">EPL6</strain>
    </source>
</reference>
<keyword evidence="2" id="KW-0472">Membrane</keyword>
<feature type="transmembrane region" description="Helical" evidence="2">
    <location>
        <begin position="123"/>
        <end position="142"/>
    </location>
</feature>
<proteinExistence type="predicted"/>
<evidence type="ECO:0000313" key="3">
    <source>
        <dbReference type="EMBL" id="SDM21282.1"/>
    </source>
</evidence>
<feature type="transmembrane region" description="Helical" evidence="2">
    <location>
        <begin position="50"/>
        <end position="67"/>
    </location>
</feature>
<evidence type="ECO:0000313" key="4">
    <source>
        <dbReference type="Proteomes" id="UP000198552"/>
    </source>
</evidence>
<organism evidence="3 4">
    <name type="scientific">Oryzisolibacter propanilivorax</name>
    <dbReference type="NCBI Taxonomy" id="1527607"/>
    <lineage>
        <taxon>Bacteria</taxon>
        <taxon>Pseudomonadati</taxon>
        <taxon>Pseudomonadota</taxon>
        <taxon>Betaproteobacteria</taxon>
        <taxon>Burkholderiales</taxon>
        <taxon>Comamonadaceae</taxon>
        <taxon>Oryzisolibacter</taxon>
    </lineage>
</organism>
<keyword evidence="4" id="KW-1185">Reference proteome</keyword>
<evidence type="ECO:0000256" key="2">
    <source>
        <dbReference type="SAM" id="Phobius"/>
    </source>
</evidence>
<keyword evidence="2" id="KW-0812">Transmembrane</keyword>
<feature type="compositionally biased region" description="Low complexity" evidence="1">
    <location>
        <begin position="243"/>
        <end position="269"/>
    </location>
</feature>
<name>A0A1G9RD91_9BURK</name>
<gene>
    <name evidence="3" type="ORF">SAMN05428957_103200</name>
</gene>
<dbReference type="EMBL" id="FNHP01000003">
    <property type="protein sequence ID" value="SDM21282.1"/>
    <property type="molecule type" value="Genomic_DNA"/>
</dbReference>
<feature type="region of interest" description="Disordered" evidence="1">
    <location>
        <begin position="243"/>
        <end position="275"/>
    </location>
</feature>
<protein>
    <submittedName>
        <fullName evidence="3">Uncharacterized protein</fullName>
    </submittedName>
</protein>
<evidence type="ECO:0000256" key="1">
    <source>
        <dbReference type="SAM" id="MobiDB-lite"/>
    </source>
</evidence>
<feature type="transmembrane region" description="Helical" evidence="2">
    <location>
        <begin position="72"/>
        <end position="90"/>
    </location>
</feature>